<evidence type="ECO:0000259" key="18">
    <source>
        <dbReference type="PROSITE" id="PS50885"/>
    </source>
</evidence>
<dbReference type="Pfam" id="PF13675">
    <property type="entry name" value="PilJ"/>
    <property type="match status" value="1"/>
</dbReference>
<keyword evidence="11 16" id="KW-1133">Transmembrane helix</keyword>
<name>A0A1I4PXY2_9GAMM</name>
<dbReference type="Pfam" id="PF00672">
    <property type="entry name" value="HAMP"/>
    <property type="match status" value="1"/>
</dbReference>
<dbReference type="SUPFAM" id="SSF55874">
    <property type="entry name" value="ATPase domain of HSP90 chaperone/DNA topoisomerase II/histidine kinase"/>
    <property type="match status" value="1"/>
</dbReference>
<dbReference type="InterPro" id="IPR003660">
    <property type="entry name" value="HAMP_dom"/>
</dbReference>
<feature type="domain" description="Histidine kinase" evidence="17">
    <location>
        <begin position="409"/>
        <end position="606"/>
    </location>
</feature>
<evidence type="ECO:0000256" key="10">
    <source>
        <dbReference type="ARBA" id="ARBA00022840"/>
    </source>
</evidence>
<dbReference type="InterPro" id="IPR011712">
    <property type="entry name" value="Sig_transdc_His_kin_sub3_dim/P"/>
</dbReference>
<evidence type="ECO:0000256" key="14">
    <source>
        <dbReference type="PIRNR" id="PIRNR003167"/>
    </source>
</evidence>
<dbReference type="GO" id="GO:0005886">
    <property type="term" value="C:plasma membrane"/>
    <property type="evidence" value="ECO:0007669"/>
    <property type="project" value="UniProtKB-SubCell"/>
</dbReference>
<dbReference type="PIRSF" id="PIRSF003167">
    <property type="entry name" value="STHK_NarX/NarQ"/>
    <property type="match status" value="1"/>
</dbReference>
<dbReference type="GO" id="GO:0046983">
    <property type="term" value="F:protein dimerization activity"/>
    <property type="evidence" value="ECO:0007669"/>
    <property type="project" value="UniProtKB-UniRule"/>
</dbReference>
<keyword evidence="12 14" id="KW-0902">Two-component regulatory system</keyword>
<feature type="transmembrane region" description="Helical" evidence="16">
    <location>
        <begin position="165"/>
        <end position="184"/>
    </location>
</feature>
<reference evidence="20" key="1">
    <citation type="submission" date="2016-10" db="EMBL/GenBank/DDBJ databases">
        <authorList>
            <person name="Varghese N."/>
            <person name="Submissions S."/>
        </authorList>
    </citation>
    <scope>NUCLEOTIDE SEQUENCE [LARGE SCALE GENOMIC DNA]</scope>
    <source>
        <strain evidence="20">DSM 24213</strain>
    </source>
</reference>
<comment type="catalytic activity">
    <reaction evidence="1 14">
        <text>ATP + protein L-histidine = ADP + protein N-phospho-L-histidine.</text>
        <dbReference type="EC" id="2.7.13.3"/>
    </reaction>
</comment>
<dbReference type="Gene3D" id="3.30.565.10">
    <property type="entry name" value="Histidine kinase-like ATPase, C-terminal domain"/>
    <property type="match status" value="1"/>
</dbReference>
<keyword evidence="5" id="KW-0597">Phosphoprotein</keyword>
<dbReference type="Proteomes" id="UP000243629">
    <property type="component" value="Unassembled WGS sequence"/>
</dbReference>
<dbReference type="GO" id="GO:0000155">
    <property type="term" value="F:phosphorelay sensor kinase activity"/>
    <property type="evidence" value="ECO:0007669"/>
    <property type="project" value="UniProtKB-UniRule"/>
</dbReference>
<keyword evidence="9 14" id="KW-0418">Kinase</keyword>
<evidence type="ECO:0000256" key="5">
    <source>
        <dbReference type="ARBA" id="ARBA00022553"/>
    </source>
</evidence>
<dbReference type="InterPro" id="IPR016380">
    <property type="entry name" value="Sig_transdc_His_kin_NarX/NarQ"/>
</dbReference>
<comment type="subcellular location">
    <subcellularLocation>
        <location evidence="2">Cell inner membrane</location>
        <topology evidence="2">Multi-pass membrane protein</topology>
    </subcellularLocation>
</comment>
<protein>
    <recommendedName>
        <fullName evidence="14">Sensor protein</fullName>
        <ecNumber evidence="14">2.7.13.3</ecNumber>
    </recommendedName>
</protein>
<dbReference type="EMBL" id="FOUI01000003">
    <property type="protein sequence ID" value="SFM32678.1"/>
    <property type="molecule type" value="Genomic_DNA"/>
</dbReference>
<evidence type="ECO:0000256" key="7">
    <source>
        <dbReference type="ARBA" id="ARBA00022692"/>
    </source>
</evidence>
<dbReference type="Pfam" id="PF07730">
    <property type="entry name" value="HisKA_3"/>
    <property type="match status" value="1"/>
</dbReference>
<dbReference type="InterPro" id="IPR005467">
    <property type="entry name" value="His_kinase_dom"/>
</dbReference>
<proteinExistence type="predicted"/>
<dbReference type="CDD" id="cd19408">
    <property type="entry name" value="NarX_NarQ_sensor"/>
    <property type="match status" value="1"/>
</dbReference>
<dbReference type="Gene3D" id="1.20.120.960">
    <property type="entry name" value="Histidine kinase NarX, sensor domain"/>
    <property type="match status" value="1"/>
</dbReference>
<dbReference type="PANTHER" id="PTHR24421:SF10">
    <property type="entry name" value="NITRATE_NITRITE SENSOR PROTEIN NARQ"/>
    <property type="match status" value="1"/>
</dbReference>
<sequence>MAQTLHDNLTPRHSVVFNTLLAFVVIISVSLLSMLGSLYMADALQGDAAALNQAGSLRMQSYRLAMTARSGDMQQLDRHIAKLEETLVAPALQSALSRHSRTELPARYTLAVEHWKEVMHPLISVRPPRIDDYREEVGSFVDELDALVKSLQEASESRLEVIRGLQVGTLFIIVIIAFLLIYGLHNNLATPLRTLTAIARDIGRGQFNRHIRVDGDTELSLLARTINQMSQELAGLYADMEDKVHAKTLELQHSNSSLQLLFDSARMLYGQPDDPSQIMGHMLAKVQGVLGCGPITLCLNQPSEAGSHTAMTSQDMLPPNYCNLPKCDSCPALQDNGQLPDGRQLLSFSLRSGPTELGSLRVEQRRGHELDSWQKQLLETLADLFAASLSLSHQSRQQASLALMEERAVIARELHDSLAQALSAQKLQLARLRRQMLKDCSSEELGATLEQIEQGLNAAYRQLRELLTTFRIQVNAPGLKPALLATVQEFSQHSGVAIELDYRLDHCPLTPNEEIHCLQIIREALSNVIKHAQASRCNIQLQQDSHGTIDIRIEDDGIGIGEAISPGGHYGLSILHERAASLHGTLAISNRNVRGTRVWLRFPPQYRHIPLVQETTP</sequence>
<keyword evidence="20" id="KW-1185">Reference proteome</keyword>
<evidence type="ECO:0000256" key="6">
    <source>
        <dbReference type="ARBA" id="ARBA00022679"/>
    </source>
</evidence>
<dbReference type="InterPro" id="IPR029095">
    <property type="entry name" value="NarX-like_N"/>
</dbReference>
<keyword evidence="15" id="KW-0175">Coiled coil</keyword>
<dbReference type="RefSeq" id="WP_245748121.1">
    <property type="nucleotide sequence ID" value="NZ_FOUI01000003.1"/>
</dbReference>
<dbReference type="PROSITE" id="PS50109">
    <property type="entry name" value="HIS_KIN"/>
    <property type="match status" value="1"/>
</dbReference>
<evidence type="ECO:0000256" key="12">
    <source>
        <dbReference type="ARBA" id="ARBA00023012"/>
    </source>
</evidence>
<dbReference type="InterPro" id="IPR003594">
    <property type="entry name" value="HATPase_dom"/>
</dbReference>
<dbReference type="SUPFAM" id="SSF158472">
    <property type="entry name" value="HAMP domain-like"/>
    <property type="match status" value="1"/>
</dbReference>
<evidence type="ECO:0000256" key="13">
    <source>
        <dbReference type="ARBA" id="ARBA00023136"/>
    </source>
</evidence>
<dbReference type="Pfam" id="PF02518">
    <property type="entry name" value="HATPase_c"/>
    <property type="match status" value="1"/>
</dbReference>
<evidence type="ECO:0000256" key="15">
    <source>
        <dbReference type="SAM" id="Coils"/>
    </source>
</evidence>
<dbReference type="EC" id="2.7.13.3" evidence="14"/>
<dbReference type="InterPro" id="IPR050482">
    <property type="entry name" value="Sensor_HK_TwoCompSys"/>
</dbReference>
<dbReference type="CDD" id="cd06225">
    <property type="entry name" value="HAMP"/>
    <property type="match status" value="1"/>
</dbReference>
<gene>
    <name evidence="19" type="ORF">SAMN05216217_103173</name>
</gene>
<keyword evidence="4 14" id="KW-0997">Cell inner membrane</keyword>
<dbReference type="Gene3D" id="6.10.340.10">
    <property type="match status" value="1"/>
</dbReference>
<dbReference type="InterPro" id="IPR042295">
    <property type="entry name" value="NarX-like_N_sf"/>
</dbReference>
<evidence type="ECO:0000313" key="20">
    <source>
        <dbReference type="Proteomes" id="UP000243629"/>
    </source>
</evidence>
<dbReference type="InterPro" id="IPR036890">
    <property type="entry name" value="HATPase_C_sf"/>
</dbReference>
<evidence type="ECO:0000256" key="11">
    <source>
        <dbReference type="ARBA" id="ARBA00022989"/>
    </source>
</evidence>
<evidence type="ECO:0000259" key="17">
    <source>
        <dbReference type="PROSITE" id="PS50109"/>
    </source>
</evidence>
<feature type="coiled-coil region" evidence="15">
    <location>
        <begin position="415"/>
        <end position="469"/>
    </location>
</feature>
<keyword evidence="13 14" id="KW-0472">Membrane</keyword>
<organism evidence="19 20">
    <name type="scientific">Halopseudomonas yangmingensis</name>
    <dbReference type="NCBI Taxonomy" id="1720063"/>
    <lineage>
        <taxon>Bacteria</taxon>
        <taxon>Pseudomonadati</taxon>
        <taxon>Pseudomonadota</taxon>
        <taxon>Gammaproteobacteria</taxon>
        <taxon>Pseudomonadales</taxon>
        <taxon>Pseudomonadaceae</taxon>
        <taxon>Halopseudomonas</taxon>
    </lineage>
</organism>
<dbReference type="PANTHER" id="PTHR24421">
    <property type="entry name" value="NITRATE/NITRITE SENSOR PROTEIN NARX-RELATED"/>
    <property type="match status" value="1"/>
</dbReference>
<keyword evidence="8 14" id="KW-0547">Nucleotide-binding</keyword>
<dbReference type="AlphaFoldDB" id="A0A1I4PXY2"/>
<keyword evidence="6 14" id="KW-0808">Transferase</keyword>
<feature type="transmembrane region" description="Helical" evidence="16">
    <location>
        <begin position="20"/>
        <end position="41"/>
    </location>
</feature>
<evidence type="ECO:0000256" key="3">
    <source>
        <dbReference type="ARBA" id="ARBA00022475"/>
    </source>
</evidence>
<evidence type="ECO:0000313" key="19">
    <source>
        <dbReference type="EMBL" id="SFM32678.1"/>
    </source>
</evidence>
<evidence type="ECO:0000256" key="9">
    <source>
        <dbReference type="ARBA" id="ARBA00022777"/>
    </source>
</evidence>
<keyword evidence="10 14" id="KW-0067">ATP-binding</keyword>
<dbReference type="CDD" id="cd16917">
    <property type="entry name" value="HATPase_UhpB-NarQ-NarX-like"/>
    <property type="match status" value="1"/>
</dbReference>
<dbReference type="GO" id="GO:0005524">
    <property type="term" value="F:ATP binding"/>
    <property type="evidence" value="ECO:0007669"/>
    <property type="project" value="UniProtKB-UniRule"/>
</dbReference>
<keyword evidence="7 16" id="KW-0812">Transmembrane</keyword>
<dbReference type="Gene3D" id="1.20.5.1930">
    <property type="match status" value="1"/>
</dbReference>
<accession>A0A1I4PXY2</accession>
<evidence type="ECO:0000256" key="4">
    <source>
        <dbReference type="ARBA" id="ARBA00022519"/>
    </source>
</evidence>
<evidence type="ECO:0000256" key="1">
    <source>
        <dbReference type="ARBA" id="ARBA00000085"/>
    </source>
</evidence>
<dbReference type="SMART" id="SM00387">
    <property type="entry name" value="HATPase_c"/>
    <property type="match status" value="1"/>
</dbReference>
<evidence type="ECO:0000256" key="8">
    <source>
        <dbReference type="ARBA" id="ARBA00022741"/>
    </source>
</evidence>
<evidence type="ECO:0000256" key="2">
    <source>
        <dbReference type="ARBA" id="ARBA00004429"/>
    </source>
</evidence>
<feature type="domain" description="HAMP" evidence="18">
    <location>
        <begin position="186"/>
        <end position="238"/>
    </location>
</feature>
<dbReference type="SMART" id="SM00304">
    <property type="entry name" value="HAMP"/>
    <property type="match status" value="1"/>
</dbReference>
<evidence type="ECO:0000256" key="16">
    <source>
        <dbReference type="SAM" id="Phobius"/>
    </source>
</evidence>
<dbReference type="PROSITE" id="PS50885">
    <property type="entry name" value="HAMP"/>
    <property type="match status" value="1"/>
</dbReference>
<dbReference type="STRING" id="1720063.SAMN05216217_103173"/>
<keyword evidence="3 14" id="KW-1003">Cell membrane</keyword>